<proteinExistence type="predicted"/>
<evidence type="ECO:0000313" key="1">
    <source>
        <dbReference type="EMBL" id="CEH18014.1"/>
    </source>
</evidence>
<protein>
    <submittedName>
        <fullName evidence="1">Uncharacterized protein</fullName>
    </submittedName>
</protein>
<reference evidence="1 2" key="1">
    <citation type="submission" date="2014-09" db="EMBL/GenBank/DDBJ databases">
        <authorList>
            <person name="Magalhaes I.L.F."/>
            <person name="Oliveira U."/>
            <person name="Santos F.R."/>
            <person name="Vidigal T.H.D.A."/>
            <person name="Brescovit A.D."/>
            <person name="Santos A.J."/>
        </authorList>
    </citation>
    <scope>NUCLEOTIDE SEQUENCE [LARGE SCALE GENOMIC DNA]</scope>
</reference>
<name>A0A0P1BML2_9BASI</name>
<dbReference type="EMBL" id="CCYA01000269">
    <property type="protein sequence ID" value="CEH18014.1"/>
    <property type="molecule type" value="Genomic_DNA"/>
</dbReference>
<dbReference type="OrthoDB" id="10045365at2759"/>
<dbReference type="Proteomes" id="UP000054845">
    <property type="component" value="Unassembled WGS sequence"/>
</dbReference>
<sequence length="90" mass="9845">MKGWNSLMCFMTPCTQGGRCVGERRVVPILAATPSHQTSPASIPLSSIMPVECAHSMSCASFQRFYTHPPIALPSQHVVDRHGHDIQWAG</sequence>
<evidence type="ECO:0000313" key="2">
    <source>
        <dbReference type="Proteomes" id="UP000054845"/>
    </source>
</evidence>
<accession>A0A0P1BML2</accession>
<dbReference type="AlphaFoldDB" id="A0A0P1BML2"/>
<organism evidence="1 2">
    <name type="scientific">Ceraceosorus bombacis</name>
    <dbReference type="NCBI Taxonomy" id="401625"/>
    <lineage>
        <taxon>Eukaryota</taxon>
        <taxon>Fungi</taxon>
        <taxon>Dikarya</taxon>
        <taxon>Basidiomycota</taxon>
        <taxon>Ustilaginomycotina</taxon>
        <taxon>Exobasidiomycetes</taxon>
        <taxon>Ceraceosorales</taxon>
        <taxon>Ceraceosoraceae</taxon>
        <taxon>Ceraceosorus</taxon>
    </lineage>
</organism>
<keyword evidence="2" id="KW-1185">Reference proteome</keyword>